<dbReference type="GO" id="GO:0005886">
    <property type="term" value="C:plasma membrane"/>
    <property type="evidence" value="ECO:0007669"/>
    <property type="project" value="TreeGrafter"/>
</dbReference>
<dbReference type="Pfam" id="PF00072">
    <property type="entry name" value="Response_reg"/>
    <property type="match status" value="1"/>
</dbReference>
<name>A0A7V4U0I9_CALAY</name>
<evidence type="ECO:0000259" key="6">
    <source>
        <dbReference type="PROSITE" id="PS50887"/>
    </source>
</evidence>
<dbReference type="GO" id="GO:0043709">
    <property type="term" value="P:cell adhesion involved in single-species biofilm formation"/>
    <property type="evidence" value="ECO:0007669"/>
    <property type="project" value="TreeGrafter"/>
</dbReference>
<dbReference type="EMBL" id="DRQG01000024">
    <property type="protein sequence ID" value="HGY54654.1"/>
    <property type="molecule type" value="Genomic_DNA"/>
</dbReference>
<dbReference type="InterPro" id="IPR029016">
    <property type="entry name" value="GAF-like_dom_sf"/>
</dbReference>
<dbReference type="NCBIfam" id="TIGR00254">
    <property type="entry name" value="GGDEF"/>
    <property type="match status" value="1"/>
</dbReference>
<dbReference type="SUPFAM" id="SSF52172">
    <property type="entry name" value="CheY-like"/>
    <property type="match status" value="1"/>
</dbReference>
<dbReference type="SMART" id="SM00448">
    <property type="entry name" value="REC"/>
    <property type="match status" value="1"/>
</dbReference>
<dbReference type="SUPFAM" id="SSF55781">
    <property type="entry name" value="GAF domain-like"/>
    <property type="match status" value="1"/>
</dbReference>
<feature type="modified residue" description="4-aspartylphosphate" evidence="3">
    <location>
        <position position="55"/>
    </location>
</feature>
<proteinExistence type="predicted"/>
<dbReference type="PANTHER" id="PTHR45138:SF9">
    <property type="entry name" value="DIGUANYLATE CYCLASE DGCM-RELATED"/>
    <property type="match status" value="1"/>
</dbReference>
<dbReference type="InterPro" id="IPR001789">
    <property type="entry name" value="Sig_transdc_resp-reg_receiver"/>
</dbReference>
<organism evidence="7">
    <name type="scientific">Caldithrix abyssi</name>
    <dbReference type="NCBI Taxonomy" id="187145"/>
    <lineage>
        <taxon>Bacteria</taxon>
        <taxon>Pseudomonadati</taxon>
        <taxon>Calditrichota</taxon>
        <taxon>Calditrichia</taxon>
        <taxon>Calditrichales</taxon>
        <taxon>Calditrichaceae</taxon>
        <taxon>Caldithrix</taxon>
    </lineage>
</organism>
<dbReference type="SUPFAM" id="SSF55073">
    <property type="entry name" value="Nucleotide cyclase"/>
    <property type="match status" value="1"/>
</dbReference>
<dbReference type="FunFam" id="3.30.70.270:FF:000001">
    <property type="entry name" value="Diguanylate cyclase domain protein"/>
    <property type="match status" value="1"/>
</dbReference>
<accession>A0A7V4U0I9</accession>
<dbReference type="PROSITE" id="PS50110">
    <property type="entry name" value="RESPONSE_REGULATORY"/>
    <property type="match status" value="1"/>
</dbReference>
<keyword evidence="3" id="KW-0597">Phosphoprotein</keyword>
<dbReference type="InterPro" id="IPR050469">
    <property type="entry name" value="Diguanylate_Cyclase"/>
</dbReference>
<feature type="coiled-coil region" evidence="4">
    <location>
        <begin position="125"/>
        <end position="170"/>
    </location>
</feature>
<dbReference type="GO" id="GO:0052621">
    <property type="term" value="F:diguanylate cyclase activity"/>
    <property type="evidence" value="ECO:0007669"/>
    <property type="project" value="UniProtKB-EC"/>
</dbReference>
<dbReference type="PANTHER" id="PTHR45138">
    <property type="entry name" value="REGULATORY COMPONENTS OF SENSORY TRANSDUCTION SYSTEM"/>
    <property type="match status" value="1"/>
</dbReference>
<dbReference type="CDD" id="cd01949">
    <property type="entry name" value="GGDEF"/>
    <property type="match status" value="1"/>
</dbReference>
<comment type="catalytic activity">
    <reaction evidence="2">
        <text>2 GTP = 3',3'-c-di-GMP + 2 diphosphate</text>
        <dbReference type="Rhea" id="RHEA:24898"/>
        <dbReference type="ChEBI" id="CHEBI:33019"/>
        <dbReference type="ChEBI" id="CHEBI:37565"/>
        <dbReference type="ChEBI" id="CHEBI:58805"/>
        <dbReference type="EC" id="2.7.7.65"/>
    </reaction>
</comment>
<evidence type="ECO:0000259" key="5">
    <source>
        <dbReference type="PROSITE" id="PS50110"/>
    </source>
</evidence>
<dbReference type="Gene3D" id="3.30.450.40">
    <property type="match status" value="1"/>
</dbReference>
<dbReference type="InterPro" id="IPR043128">
    <property type="entry name" value="Rev_trsase/Diguanyl_cyclase"/>
</dbReference>
<dbReference type="InterPro" id="IPR000160">
    <property type="entry name" value="GGDEF_dom"/>
</dbReference>
<feature type="domain" description="Response regulatory" evidence="5">
    <location>
        <begin position="6"/>
        <end position="123"/>
    </location>
</feature>
<dbReference type="EC" id="2.7.7.65" evidence="1"/>
<dbReference type="InterPro" id="IPR011006">
    <property type="entry name" value="CheY-like_superfamily"/>
</dbReference>
<dbReference type="PROSITE" id="PS50887">
    <property type="entry name" value="GGDEF"/>
    <property type="match status" value="1"/>
</dbReference>
<dbReference type="Gene3D" id="3.40.50.2300">
    <property type="match status" value="1"/>
</dbReference>
<reference evidence="7" key="1">
    <citation type="journal article" date="2020" name="mSystems">
        <title>Genome- and Community-Level Interaction Insights into Carbon Utilization and Element Cycling Functions of Hydrothermarchaeota in Hydrothermal Sediment.</title>
        <authorList>
            <person name="Zhou Z."/>
            <person name="Liu Y."/>
            <person name="Xu W."/>
            <person name="Pan J."/>
            <person name="Luo Z.H."/>
            <person name="Li M."/>
        </authorList>
    </citation>
    <scope>NUCLEOTIDE SEQUENCE [LARGE SCALE GENOMIC DNA]</scope>
    <source>
        <strain evidence="7">HyVt-577</strain>
    </source>
</reference>
<dbReference type="GO" id="GO:0000160">
    <property type="term" value="P:phosphorelay signal transduction system"/>
    <property type="evidence" value="ECO:0007669"/>
    <property type="project" value="InterPro"/>
</dbReference>
<dbReference type="SMART" id="SM00267">
    <property type="entry name" value="GGDEF"/>
    <property type="match status" value="1"/>
</dbReference>
<keyword evidence="4" id="KW-0175">Coiled coil</keyword>
<dbReference type="CDD" id="cd17574">
    <property type="entry name" value="REC_OmpR"/>
    <property type="match status" value="1"/>
</dbReference>
<evidence type="ECO:0000313" key="7">
    <source>
        <dbReference type="EMBL" id="HGY54654.1"/>
    </source>
</evidence>
<evidence type="ECO:0000256" key="4">
    <source>
        <dbReference type="SAM" id="Coils"/>
    </source>
</evidence>
<gene>
    <name evidence="7" type="ORF">ENK44_03035</name>
</gene>
<evidence type="ECO:0000256" key="2">
    <source>
        <dbReference type="ARBA" id="ARBA00034247"/>
    </source>
</evidence>
<dbReference type="Pfam" id="PF00990">
    <property type="entry name" value="GGDEF"/>
    <property type="match status" value="1"/>
</dbReference>
<comment type="caution">
    <text evidence="7">The sequence shown here is derived from an EMBL/GenBank/DDBJ whole genome shotgun (WGS) entry which is preliminary data.</text>
</comment>
<dbReference type="AlphaFoldDB" id="A0A7V4U0I9"/>
<protein>
    <recommendedName>
        <fullName evidence="1">diguanylate cyclase</fullName>
        <ecNumber evidence="1">2.7.7.65</ecNumber>
    </recommendedName>
</protein>
<evidence type="ECO:0000256" key="3">
    <source>
        <dbReference type="PROSITE-ProRule" id="PRU00169"/>
    </source>
</evidence>
<dbReference type="GO" id="GO:1902201">
    <property type="term" value="P:negative regulation of bacterial-type flagellum-dependent cell motility"/>
    <property type="evidence" value="ECO:0007669"/>
    <property type="project" value="TreeGrafter"/>
</dbReference>
<sequence>MQRKQKILIVEDHKDMLNIITRYLAEQGFEAIGTETAEVGLQRFEEEKPDMVLMDIMLPGMSGLEAMSRLKEQFTADNYVPIILITAKNTISDIVLGLESGADDYIVKPFNFEELLARVRTALRLKELNETLVRQTKELAEANDKINQLNRSLMSKNKELRRNIFNLRNLFEVSLELNSILDLKRLINSVLLTLVGQFSCKNALFFYTQRQNKGRMEVLNSKGFYQDEIENLQLTKSDPLFDYLTEHTRPDRLETIYEQVRKSEALSRLLALKMDILSPIVIKKKVEGLICLGPRVKKGSHSERDLEHISILTNIIAIAVHNAYLYEQVEELSYTDGMTALHNYRYFELRLKEEILRHKRTQSGLSLLILDVDYFKNYNDQMGHPAGDRVLRKIAAVLKETVRENDIVARYGGEEFAVIMPGEDKKGAFVLADRIRDAVEKTYFEHEEVQPNGKITVSIGCAALPEDADDANDLIHKADTALYAAKKAGRNQVKIFTPEMVQ</sequence>
<dbReference type="Gene3D" id="3.30.70.270">
    <property type="match status" value="1"/>
</dbReference>
<dbReference type="InterPro" id="IPR029787">
    <property type="entry name" value="Nucleotide_cyclase"/>
</dbReference>
<feature type="domain" description="GGDEF" evidence="6">
    <location>
        <begin position="363"/>
        <end position="498"/>
    </location>
</feature>
<dbReference type="Proteomes" id="UP000885779">
    <property type="component" value="Unassembled WGS sequence"/>
</dbReference>
<evidence type="ECO:0000256" key="1">
    <source>
        <dbReference type="ARBA" id="ARBA00012528"/>
    </source>
</evidence>